<gene>
    <name evidence="2" type="ORF">TSOC_006069</name>
</gene>
<comment type="caution">
    <text evidence="2">The sequence shown here is derived from an EMBL/GenBank/DDBJ whole genome shotgun (WGS) entry which is preliminary data.</text>
</comment>
<proteinExistence type="predicted"/>
<dbReference type="GO" id="GO:0006396">
    <property type="term" value="P:RNA processing"/>
    <property type="evidence" value="ECO:0007669"/>
    <property type="project" value="InterPro"/>
</dbReference>
<dbReference type="Proteomes" id="UP000236333">
    <property type="component" value="Unassembled WGS sequence"/>
</dbReference>
<dbReference type="InterPro" id="IPR011990">
    <property type="entry name" value="TPR-like_helical_dom_sf"/>
</dbReference>
<evidence type="ECO:0000256" key="1">
    <source>
        <dbReference type="SAM" id="MobiDB-lite"/>
    </source>
</evidence>
<evidence type="ECO:0008006" key="4">
    <source>
        <dbReference type="Google" id="ProtNLM"/>
    </source>
</evidence>
<dbReference type="SMART" id="SM00386">
    <property type="entry name" value="HAT"/>
    <property type="match status" value="2"/>
</dbReference>
<evidence type="ECO:0000313" key="3">
    <source>
        <dbReference type="Proteomes" id="UP000236333"/>
    </source>
</evidence>
<dbReference type="EMBL" id="PGGS01000178">
    <property type="protein sequence ID" value="PNH07477.1"/>
    <property type="molecule type" value="Genomic_DNA"/>
</dbReference>
<name>A0A2J8A4P0_9CHLO</name>
<dbReference type="Gene3D" id="1.25.40.10">
    <property type="entry name" value="Tetratricopeptide repeat domain"/>
    <property type="match status" value="1"/>
</dbReference>
<dbReference type="SUPFAM" id="SSF48452">
    <property type="entry name" value="TPR-like"/>
    <property type="match status" value="1"/>
</dbReference>
<dbReference type="InterPro" id="IPR003107">
    <property type="entry name" value="HAT"/>
</dbReference>
<dbReference type="OrthoDB" id="513552at2759"/>
<evidence type="ECO:0000313" key="2">
    <source>
        <dbReference type="EMBL" id="PNH07477.1"/>
    </source>
</evidence>
<dbReference type="AlphaFoldDB" id="A0A2J8A4P0"/>
<accession>A0A2J8A4P0</accession>
<feature type="region of interest" description="Disordered" evidence="1">
    <location>
        <begin position="170"/>
        <end position="191"/>
    </location>
</feature>
<organism evidence="2 3">
    <name type="scientific">Tetrabaena socialis</name>
    <dbReference type="NCBI Taxonomy" id="47790"/>
    <lineage>
        <taxon>Eukaryota</taxon>
        <taxon>Viridiplantae</taxon>
        <taxon>Chlorophyta</taxon>
        <taxon>core chlorophytes</taxon>
        <taxon>Chlorophyceae</taxon>
        <taxon>CS clade</taxon>
        <taxon>Chlamydomonadales</taxon>
        <taxon>Tetrabaenaceae</taxon>
        <taxon>Tetrabaena</taxon>
    </lineage>
</organism>
<reference evidence="2 3" key="1">
    <citation type="journal article" date="2017" name="Mol. Biol. Evol.">
        <title>The 4-celled Tetrabaena socialis nuclear genome reveals the essential components for genetic control of cell number at the origin of multicellularity in the volvocine lineage.</title>
        <authorList>
            <person name="Featherston J."/>
            <person name="Arakaki Y."/>
            <person name="Hanschen E.R."/>
            <person name="Ferris P.J."/>
            <person name="Michod R.E."/>
            <person name="Olson B.J.S.C."/>
            <person name="Nozaki H."/>
            <person name="Durand P.M."/>
        </authorList>
    </citation>
    <scope>NUCLEOTIDE SEQUENCE [LARGE SCALE GENOMIC DNA]</scope>
    <source>
        <strain evidence="2 3">NIES-571</strain>
    </source>
</reference>
<protein>
    <recommendedName>
        <fullName evidence="4">PsbB mRNA maturation factor Mbb1, chloroplastic</fullName>
    </recommendedName>
</protein>
<keyword evidence="3" id="KW-1185">Reference proteome</keyword>
<sequence>MQSLQARVGCRPLLTRAPCCLGGARRALAPRGIRRLEMQAPAQAQTSATDTYSEALELARVESFAEARVTFESLLSRQPTMCKAWVSWAQMEKRCHRGSERWLRMRSILQRGLTLNPHSACLIQAFGLMELQRGNWLAAVMMLERCARLDANCVPVLRWQLVQNAKKTVGSRGPRQRGAAGASGGITSVSA</sequence>